<dbReference type="CDD" id="cd09608">
    <property type="entry name" value="M3B_PepF"/>
    <property type="match status" value="1"/>
</dbReference>
<sequence length="596" mass="69457">MEREKIEQIYKWDIESFYSSEEKFEAEFKGLDEMIKKVEGFKGCLSNGADELFECLSTYEQIMRISENLYVYAHMKKDEDNRNSKYQALSGKAEMLSTRISTATSFVIPEIISMNEKLLSGFMEDERLTYYKRYIDEIIRKKPYVLSQNEERILALSGDMSSAAENAFEMLSFADMKFPHIKEEGKEIRITHANFMTFMKSSSRETRKDAFEKLYSTYEGYKNTIGATLAGAVKREIFYSRARGHESAIKGSLFEDNISIDVYENLIEAVSEKLQPMYKYVQLKKDFLGVEKLHMYDIYAPLVDDVDMKIPYEKAKEIILEALKPLGEEYTGIIKKAFDERWIDVYENDGKKGGAYSWGSYDSKPYILMNYKEDLNSMFTLVHELGHSVHSYYSRSSQPYIDAHYKIFVAEVASTLNELLLMEYMLKNAKGKKEKLYILNYHLEQFRTTVYRQTMFAEFEKTIHEKSEAGQALTGEDFSKIYYDLNKKYYGEDIEIDSQIAIEWARVPHFYSNFYVYKYATGFSAAAALSFLIMNDGESAQRRYIEFLKSGGSKYPLDQLRDAGVDMEDKYSVLKALELFEKAVEKLSLEDDFTKR</sequence>
<dbReference type="GO" id="GO:0006518">
    <property type="term" value="P:peptide metabolic process"/>
    <property type="evidence" value="ECO:0007669"/>
    <property type="project" value="TreeGrafter"/>
</dbReference>
<dbReference type="InterPro" id="IPR013647">
    <property type="entry name" value="OligopepF_N_dom"/>
</dbReference>
<evidence type="ECO:0000256" key="3">
    <source>
        <dbReference type="ARBA" id="ARBA00022801"/>
    </source>
</evidence>
<dbReference type="Proteomes" id="UP000027946">
    <property type="component" value="Unassembled WGS sequence"/>
</dbReference>
<dbReference type="OrthoDB" id="9766487at2"/>
<dbReference type="SUPFAM" id="SSF55486">
    <property type="entry name" value="Metalloproteases ('zincins'), catalytic domain"/>
    <property type="match status" value="1"/>
</dbReference>
<evidence type="ECO:0000259" key="7">
    <source>
        <dbReference type="Pfam" id="PF01432"/>
    </source>
</evidence>
<reference evidence="9 10" key="1">
    <citation type="submission" date="2014-03" db="EMBL/GenBank/DDBJ databases">
        <title>Genome sequence of Clostridium litorale W6, DSM 5388.</title>
        <authorList>
            <person name="Poehlein A."/>
            <person name="Jagirdar A."/>
            <person name="Khonsari B."/>
            <person name="Chibani C.M."/>
            <person name="Gutierrez Gutierrez D.A."/>
            <person name="Davydova E."/>
            <person name="Alghaithi H.S."/>
            <person name="Nair K.P."/>
            <person name="Dhamotharan K."/>
            <person name="Chandran L."/>
            <person name="G W."/>
            <person name="Daniel R."/>
        </authorList>
    </citation>
    <scope>NUCLEOTIDE SEQUENCE [LARGE SCALE GENOMIC DNA]</scope>
    <source>
        <strain evidence="9 10">W6</strain>
    </source>
</reference>
<accession>A0A069RAK1</accession>
<dbReference type="AlphaFoldDB" id="A0A069RAK1"/>
<protein>
    <recommendedName>
        <fullName evidence="6">Oligopeptidase F</fullName>
        <ecNumber evidence="6">3.4.24.-</ecNumber>
    </recommendedName>
</protein>
<dbReference type="Gene3D" id="1.10.287.830">
    <property type="entry name" value="putative peptidase helix hairpin domain like"/>
    <property type="match status" value="1"/>
</dbReference>
<dbReference type="Pfam" id="PF08439">
    <property type="entry name" value="Peptidase_M3_N"/>
    <property type="match status" value="1"/>
</dbReference>
<dbReference type="InterPro" id="IPR042088">
    <property type="entry name" value="OligoPept_F_C"/>
</dbReference>
<feature type="domain" description="Peptidase M3A/M3B catalytic" evidence="7">
    <location>
        <begin position="198"/>
        <end position="578"/>
    </location>
</feature>
<comment type="caution">
    <text evidence="9">The sequence shown here is derived from an EMBL/GenBank/DDBJ whole genome shotgun (WGS) entry which is preliminary data.</text>
</comment>
<comment type="cofactor">
    <cofactor evidence="6">
        <name>Zn(2+)</name>
        <dbReference type="ChEBI" id="CHEBI:29105"/>
    </cofactor>
    <text evidence="6">Binds 1 zinc ion.</text>
</comment>
<name>A0A069RAK1_PEPLI</name>
<proteinExistence type="inferred from homology"/>
<dbReference type="GO" id="GO:0046872">
    <property type="term" value="F:metal ion binding"/>
    <property type="evidence" value="ECO:0007669"/>
    <property type="project" value="UniProtKB-UniRule"/>
</dbReference>
<evidence type="ECO:0000256" key="2">
    <source>
        <dbReference type="ARBA" id="ARBA00022723"/>
    </source>
</evidence>
<keyword evidence="5 6" id="KW-0482">Metalloprotease</keyword>
<dbReference type="EMBL" id="JJMM01000026">
    <property type="protein sequence ID" value="KDR93848.1"/>
    <property type="molecule type" value="Genomic_DNA"/>
</dbReference>
<dbReference type="GO" id="GO:0004222">
    <property type="term" value="F:metalloendopeptidase activity"/>
    <property type="evidence" value="ECO:0007669"/>
    <property type="project" value="UniProtKB-UniRule"/>
</dbReference>
<evidence type="ECO:0000256" key="6">
    <source>
        <dbReference type="RuleBase" id="RU368091"/>
    </source>
</evidence>
<evidence type="ECO:0000313" key="10">
    <source>
        <dbReference type="Proteomes" id="UP000027946"/>
    </source>
</evidence>
<comment type="function">
    <text evidence="6">Has oligopeptidase activity and degrades a variety of small bioactive peptides.</text>
</comment>
<dbReference type="PANTHER" id="PTHR11804:SF84">
    <property type="entry name" value="SACCHAROLYSIN"/>
    <property type="match status" value="1"/>
</dbReference>
<dbReference type="NCBIfam" id="TIGR00181">
    <property type="entry name" value="pepF"/>
    <property type="match status" value="1"/>
</dbReference>
<organism evidence="9 10">
    <name type="scientific">Peptoclostridium litorale DSM 5388</name>
    <dbReference type="NCBI Taxonomy" id="1121324"/>
    <lineage>
        <taxon>Bacteria</taxon>
        <taxon>Bacillati</taxon>
        <taxon>Bacillota</taxon>
        <taxon>Clostridia</taxon>
        <taxon>Peptostreptococcales</taxon>
        <taxon>Peptoclostridiaceae</taxon>
        <taxon>Peptoclostridium</taxon>
    </lineage>
</organism>
<evidence type="ECO:0000256" key="1">
    <source>
        <dbReference type="ARBA" id="ARBA00022670"/>
    </source>
</evidence>
<dbReference type="Pfam" id="PF01432">
    <property type="entry name" value="Peptidase_M3"/>
    <property type="match status" value="1"/>
</dbReference>
<dbReference type="STRING" id="1121324.CLIT_23c01200"/>
<dbReference type="PANTHER" id="PTHR11804">
    <property type="entry name" value="PROTEASE M3 THIMET OLIGOPEPTIDASE-RELATED"/>
    <property type="match status" value="1"/>
</dbReference>
<dbReference type="InterPro" id="IPR004438">
    <property type="entry name" value="Peptidase_M3B"/>
</dbReference>
<dbReference type="InterPro" id="IPR045090">
    <property type="entry name" value="Pept_M3A_M3B"/>
</dbReference>
<dbReference type="InterPro" id="IPR001567">
    <property type="entry name" value="Pept_M3A_M3B_dom"/>
</dbReference>
<dbReference type="RefSeq" id="WP_038267709.1">
    <property type="nucleotide sequence ID" value="NZ_FSRH01000004.1"/>
</dbReference>
<dbReference type="GO" id="GO:0006508">
    <property type="term" value="P:proteolysis"/>
    <property type="evidence" value="ECO:0007669"/>
    <property type="project" value="UniProtKB-KW"/>
</dbReference>
<keyword evidence="3 6" id="KW-0378">Hydrolase</keyword>
<evidence type="ECO:0000256" key="4">
    <source>
        <dbReference type="ARBA" id="ARBA00022833"/>
    </source>
</evidence>
<dbReference type="EC" id="3.4.24.-" evidence="6"/>
<dbReference type="Gene3D" id="1.10.1370.20">
    <property type="entry name" value="Oligoendopeptidase f, C-terminal domain"/>
    <property type="match status" value="1"/>
</dbReference>
<feature type="domain" description="Oligopeptidase F N-terminal" evidence="8">
    <location>
        <begin position="110"/>
        <end position="178"/>
    </location>
</feature>
<dbReference type="eggNOG" id="COG1164">
    <property type="taxonomic scope" value="Bacteria"/>
</dbReference>
<dbReference type="Gene3D" id="1.20.140.70">
    <property type="entry name" value="Oligopeptidase f, N-terminal domain"/>
    <property type="match status" value="1"/>
</dbReference>
<keyword evidence="2 6" id="KW-0479">Metal-binding</keyword>
<evidence type="ECO:0000256" key="5">
    <source>
        <dbReference type="ARBA" id="ARBA00023049"/>
    </source>
</evidence>
<gene>
    <name evidence="9" type="ORF">CLIT_23c01200</name>
</gene>
<keyword evidence="1 6" id="KW-0645">Protease</keyword>
<keyword evidence="10" id="KW-1185">Reference proteome</keyword>
<keyword evidence="4 6" id="KW-0862">Zinc</keyword>
<comment type="similarity">
    <text evidence="6">Belongs to the peptidase M3B family.</text>
</comment>
<evidence type="ECO:0000259" key="8">
    <source>
        <dbReference type="Pfam" id="PF08439"/>
    </source>
</evidence>
<evidence type="ECO:0000313" key="9">
    <source>
        <dbReference type="EMBL" id="KDR93848.1"/>
    </source>
</evidence>